<keyword evidence="4 7" id="KW-0812">Transmembrane</keyword>
<feature type="transmembrane region" description="Helical" evidence="7">
    <location>
        <begin position="341"/>
        <end position="362"/>
    </location>
</feature>
<sequence>MQPAPDATGVDGPPSRRRRWAALAVLLLPVLLVSVDNTVLSFALPQISEALTPSGTQLLWIVDVYPLVLAALLVPMGSLADRFGRRRMLLLGSTGFAVVSALAAYAPSAEWLIAGRAAMGLFGAMLMPSTMSLIRNIFTDRSELRLAIAIWAAAFSGGAALGPIVGGFLLEHAWWGSVFLMSVPVLMLMLATAPFVVPESRDPRPGPFDIVSILLSVAAITPVVVGVKEVAKNGLTGLALAAFALGLAAGGAFVRRQLTRDVPMLDVRLFASPAFGGGVLVNLLSVVAITGFLYFVSQDLQLVVGLRPVEAGLALLPGLLATIVAGLLVVKVVARVAPGRIIAACMAFAAVGYGIVAVAGGAGTLWPVITAFVILSVGAGAAETVSNDLILSSAPAGRAGAASAISETAYELGAVLGTAILGGIMSAGYHRNIALPGGLTSAQQEAARETLGGATGVAAQLDPSRAQALLDSAHSAFAGSVVVTSWIGVGLMAAAVVVSLAILSRPQVAEIEDHVVDAELPDPYDALAELVAQSGLDDVPNRVGAPPRR</sequence>
<dbReference type="InterPro" id="IPR020846">
    <property type="entry name" value="MFS_dom"/>
</dbReference>
<dbReference type="PANTHER" id="PTHR42718:SF47">
    <property type="entry name" value="METHYL VIOLOGEN RESISTANCE PROTEIN SMVA"/>
    <property type="match status" value="1"/>
</dbReference>
<evidence type="ECO:0000256" key="4">
    <source>
        <dbReference type="ARBA" id="ARBA00022692"/>
    </source>
</evidence>
<feature type="transmembrane region" description="Helical" evidence="7">
    <location>
        <begin position="274"/>
        <end position="295"/>
    </location>
</feature>
<dbReference type="InterPro" id="IPR011701">
    <property type="entry name" value="MFS"/>
</dbReference>
<reference evidence="9 10" key="1">
    <citation type="submission" date="2020-09" db="EMBL/GenBank/DDBJ databases">
        <title>Flavimobilis rhizosphaerae sp. nov., isolated from rhizosphere soil of Spartina alterniflora.</title>
        <authorList>
            <person name="Hanqin C."/>
        </authorList>
    </citation>
    <scope>NUCLEOTIDE SEQUENCE [LARGE SCALE GENOMIC DNA]</scope>
    <source>
        <strain evidence="9 10">GY 10621</strain>
    </source>
</reference>
<feature type="transmembrane region" description="Helical" evidence="7">
    <location>
        <begin position="208"/>
        <end position="227"/>
    </location>
</feature>
<keyword evidence="5 7" id="KW-1133">Transmembrane helix</keyword>
<dbReference type="CDD" id="cd17321">
    <property type="entry name" value="MFS_MMR_MDR_like"/>
    <property type="match status" value="1"/>
</dbReference>
<dbReference type="Gene3D" id="1.20.1250.20">
    <property type="entry name" value="MFS general substrate transporter like domains"/>
    <property type="match status" value="1"/>
</dbReference>
<feature type="transmembrane region" description="Helical" evidence="7">
    <location>
        <begin position="174"/>
        <end position="196"/>
    </location>
</feature>
<dbReference type="Pfam" id="PF07690">
    <property type="entry name" value="MFS_1"/>
    <property type="match status" value="1"/>
</dbReference>
<dbReference type="PROSITE" id="PS50850">
    <property type="entry name" value="MFS"/>
    <property type="match status" value="1"/>
</dbReference>
<feature type="transmembrane region" description="Helical" evidence="7">
    <location>
        <begin position="113"/>
        <end position="134"/>
    </location>
</feature>
<dbReference type="Gene3D" id="1.20.1720.10">
    <property type="entry name" value="Multidrug resistance protein D"/>
    <property type="match status" value="1"/>
</dbReference>
<feature type="transmembrane region" description="Helical" evidence="7">
    <location>
        <begin position="57"/>
        <end position="76"/>
    </location>
</feature>
<feature type="transmembrane region" description="Helical" evidence="7">
    <location>
        <begin position="146"/>
        <end position="168"/>
    </location>
</feature>
<keyword evidence="10" id="KW-1185">Reference proteome</keyword>
<feature type="transmembrane region" description="Helical" evidence="7">
    <location>
        <begin position="477"/>
        <end position="503"/>
    </location>
</feature>
<evidence type="ECO:0000313" key="9">
    <source>
        <dbReference type="EMBL" id="MBD9698717.1"/>
    </source>
</evidence>
<evidence type="ECO:0000313" key="10">
    <source>
        <dbReference type="Proteomes" id="UP000642107"/>
    </source>
</evidence>
<comment type="subcellular location">
    <subcellularLocation>
        <location evidence="1">Cell membrane</location>
        <topology evidence="1">Multi-pass membrane protein</topology>
    </subcellularLocation>
</comment>
<keyword evidence="3" id="KW-1003">Cell membrane</keyword>
<dbReference type="Proteomes" id="UP000642107">
    <property type="component" value="Unassembled WGS sequence"/>
</dbReference>
<feature type="domain" description="Major facilitator superfamily (MFS) profile" evidence="8">
    <location>
        <begin position="22"/>
        <end position="507"/>
    </location>
</feature>
<protein>
    <submittedName>
        <fullName evidence="9">MFS transporter</fullName>
    </submittedName>
</protein>
<dbReference type="PANTHER" id="PTHR42718">
    <property type="entry name" value="MAJOR FACILITATOR SUPERFAMILY MULTIDRUG TRANSPORTER MFSC"/>
    <property type="match status" value="1"/>
</dbReference>
<evidence type="ECO:0000256" key="5">
    <source>
        <dbReference type="ARBA" id="ARBA00022989"/>
    </source>
</evidence>
<feature type="transmembrane region" description="Helical" evidence="7">
    <location>
        <begin position="315"/>
        <end position="334"/>
    </location>
</feature>
<accession>A0ABR9DNL9</accession>
<evidence type="ECO:0000256" key="7">
    <source>
        <dbReference type="SAM" id="Phobius"/>
    </source>
</evidence>
<feature type="transmembrane region" description="Helical" evidence="7">
    <location>
        <begin position="233"/>
        <end position="254"/>
    </location>
</feature>
<evidence type="ECO:0000256" key="2">
    <source>
        <dbReference type="ARBA" id="ARBA00022448"/>
    </source>
</evidence>
<dbReference type="InterPro" id="IPR036259">
    <property type="entry name" value="MFS_trans_sf"/>
</dbReference>
<dbReference type="EMBL" id="JACZDF010000002">
    <property type="protein sequence ID" value="MBD9698717.1"/>
    <property type="molecule type" value="Genomic_DNA"/>
</dbReference>
<feature type="transmembrane region" description="Helical" evidence="7">
    <location>
        <begin position="88"/>
        <end position="107"/>
    </location>
</feature>
<feature type="transmembrane region" description="Helical" evidence="7">
    <location>
        <begin position="20"/>
        <end position="45"/>
    </location>
</feature>
<keyword evidence="2" id="KW-0813">Transport</keyword>
<name>A0ABR9DNL9_9MICO</name>
<evidence type="ECO:0000259" key="8">
    <source>
        <dbReference type="PROSITE" id="PS50850"/>
    </source>
</evidence>
<evidence type="ECO:0000256" key="1">
    <source>
        <dbReference type="ARBA" id="ARBA00004651"/>
    </source>
</evidence>
<dbReference type="RefSeq" id="WP_192278887.1">
    <property type="nucleotide sequence ID" value="NZ_JACZDF010000002.1"/>
</dbReference>
<dbReference type="SUPFAM" id="SSF103473">
    <property type="entry name" value="MFS general substrate transporter"/>
    <property type="match status" value="1"/>
</dbReference>
<gene>
    <name evidence="9" type="ORF">IGS67_04290</name>
</gene>
<evidence type="ECO:0000256" key="6">
    <source>
        <dbReference type="ARBA" id="ARBA00023136"/>
    </source>
</evidence>
<evidence type="ECO:0000256" key="3">
    <source>
        <dbReference type="ARBA" id="ARBA00022475"/>
    </source>
</evidence>
<organism evidence="9 10">
    <name type="scientific">Flavimobilis rhizosphaerae</name>
    <dbReference type="NCBI Taxonomy" id="2775421"/>
    <lineage>
        <taxon>Bacteria</taxon>
        <taxon>Bacillati</taxon>
        <taxon>Actinomycetota</taxon>
        <taxon>Actinomycetes</taxon>
        <taxon>Micrococcales</taxon>
        <taxon>Jonesiaceae</taxon>
        <taxon>Flavimobilis</taxon>
    </lineage>
</organism>
<comment type="caution">
    <text evidence="9">The sequence shown here is derived from an EMBL/GenBank/DDBJ whole genome shotgun (WGS) entry which is preliminary data.</text>
</comment>
<proteinExistence type="predicted"/>
<keyword evidence="6 7" id="KW-0472">Membrane</keyword>